<protein>
    <submittedName>
        <fullName evidence="2">Protein tyrosine phosphatase</fullName>
    </submittedName>
</protein>
<reference evidence="2" key="1">
    <citation type="submission" date="2022-11" db="UniProtKB">
        <authorList>
            <consortium name="WormBaseParasite"/>
        </authorList>
    </citation>
    <scope>IDENTIFICATION</scope>
</reference>
<sequence>MGSCCPKESVKENSNSYRKSKATEDSTKAAPQKTSSSENERHSKKDVNNSNAQQKKDLSNEQHGGAGASASAGGADAEEVFDKQLAIFVQETLKIGAAQLARDFIEKHYNTVKPLPKMDAYLAHRDKNRYGNVVCNDETRVVLSWPPNNPNDYIHANWVYIRGEKKYICTQGPTLETMEDFWRMVFQEKCKGIVMLTETMESGKAKCEQYWPKLVGETMKSGACTILNKKVTEVEKMLISTELEITTLNGEKFNCEHVLWTGWPDHGVPNEYLATLRLIERMSNYSPCLVHCSAGIGRTGTIVGIDLCQKTLKSGQKADMNEIVKEIRKYRFGSVQTDVQFVFMHAVFLKLAESRKIVTEKQLHSFFADYQCYVVEKAIPLWNNGSLL</sequence>
<organism evidence="1 2">
    <name type="scientific">Panagrolaimus sp. PS1159</name>
    <dbReference type="NCBI Taxonomy" id="55785"/>
    <lineage>
        <taxon>Eukaryota</taxon>
        <taxon>Metazoa</taxon>
        <taxon>Ecdysozoa</taxon>
        <taxon>Nematoda</taxon>
        <taxon>Chromadorea</taxon>
        <taxon>Rhabditida</taxon>
        <taxon>Tylenchina</taxon>
        <taxon>Panagrolaimomorpha</taxon>
        <taxon>Panagrolaimoidea</taxon>
        <taxon>Panagrolaimidae</taxon>
        <taxon>Panagrolaimus</taxon>
    </lineage>
</organism>
<evidence type="ECO:0000313" key="1">
    <source>
        <dbReference type="Proteomes" id="UP000887580"/>
    </source>
</evidence>
<evidence type="ECO:0000313" key="2">
    <source>
        <dbReference type="WBParaSite" id="PS1159_v2.g18223.t1"/>
    </source>
</evidence>
<proteinExistence type="predicted"/>
<name>A0AC35FK42_9BILA</name>
<dbReference type="WBParaSite" id="PS1159_v2.g18223.t1">
    <property type="protein sequence ID" value="PS1159_v2.g18223.t1"/>
    <property type="gene ID" value="PS1159_v2.g18223"/>
</dbReference>
<accession>A0AC35FK42</accession>
<dbReference type="Proteomes" id="UP000887580">
    <property type="component" value="Unplaced"/>
</dbReference>